<feature type="region of interest" description="Disordered" evidence="1">
    <location>
        <begin position="25"/>
        <end position="96"/>
    </location>
</feature>
<evidence type="ECO:0000313" key="3">
    <source>
        <dbReference type="EMBL" id="EKE68417.1"/>
    </source>
</evidence>
<evidence type="ECO:0000256" key="2">
    <source>
        <dbReference type="SAM" id="SignalP"/>
    </source>
</evidence>
<proteinExistence type="predicted"/>
<feature type="signal peptide" evidence="2">
    <location>
        <begin position="1"/>
        <end position="28"/>
    </location>
</feature>
<protein>
    <submittedName>
        <fullName evidence="3">Uncharacterized protein</fullName>
    </submittedName>
</protein>
<name>K2J0S4_9GAMM</name>
<feature type="compositionally biased region" description="Low complexity" evidence="1">
    <location>
        <begin position="25"/>
        <end position="49"/>
    </location>
</feature>
<keyword evidence="2" id="KW-0732">Signal</keyword>
<evidence type="ECO:0000313" key="4">
    <source>
        <dbReference type="Proteomes" id="UP000006755"/>
    </source>
</evidence>
<evidence type="ECO:0000256" key="1">
    <source>
        <dbReference type="SAM" id="MobiDB-lite"/>
    </source>
</evidence>
<dbReference type="EMBL" id="AMRI01000031">
    <property type="protein sequence ID" value="EKE68417.1"/>
    <property type="molecule type" value="Genomic_DNA"/>
</dbReference>
<accession>K2J0S4</accession>
<comment type="caution">
    <text evidence="3">The sequence shown here is derived from an EMBL/GenBank/DDBJ whole genome shotgun (WGS) entry which is preliminary data.</text>
</comment>
<organism evidence="3 4">
    <name type="scientific">Gallaecimonas xiamenensis 3-C-1</name>
    <dbReference type="NCBI Taxonomy" id="745411"/>
    <lineage>
        <taxon>Bacteria</taxon>
        <taxon>Pseudomonadati</taxon>
        <taxon>Pseudomonadota</taxon>
        <taxon>Gammaproteobacteria</taxon>
        <taxon>Enterobacterales</taxon>
        <taxon>Gallaecimonadaceae</taxon>
        <taxon>Gallaecimonas</taxon>
    </lineage>
</organism>
<dbReference type="Proteomes" id="UP000006755">
    <property type="component" value="Unassembled WGS sequence"/>
</dbReference>
<dbReference type="RefSeq" id="WP_008486346.1">
    <property type="nucleotide sequence ID" value="NZ_AMRI01000031.1"/>
</dbReference>
<gene>
    <name evidence="3" type="ORF">B3C1_17007</name>
</gene>
<sequence>MKRLLLALPVLALFAWLWPADSPSQAKAQPWPAQAQPQPLPAPVSQLAPEPQQTLPAPVPALDAEPVAPVPLTDPATPPLTRTIPTAPRPLADPDQYLKEEDKRHQAQLQAFALAARSRISELEALIEKGRQQGLSQAQLAEGEGKLAALRAAVKAIDAGEPIPRVN</sequence>
<feature type="chain" id="PRO_5003859001" evidence="2">
    <location>
        <begin position="29"/>
        <end position="167"/>
    </location>
</feature>
<dbReference type="STRING" id="745411.B3C1_17007"/>
<dbReference type="AlphaFoldDB" id="K2J0S4"/>
<keyword evidence="4" id="KW-1185">Reference proteome</keyword>
<reference evidence="3 4" key="1">
    <citation type="journal article" date="2012" name="J. Bacteriol.">
        <title>Genome Sequence of Gallaecimonas xiamenensis Type Strain 3-C-1.</title>
        <authorList>
            <person name="Lai Q."/>
            <person name="Wang L."/>
            <person name="Wang W."/>
            <person name="Shao Z."/>
        </authorList>
    </citation>
    <scope>NUCLEOTIDE SEQUENCE [LARGE SCALE GENOMIC DNA]</scope>
    <source>
        <strain evidence="3 4">3-C-1</strain>
    </source>
</reference>